<evidence type="ECO:0000256" key="5">
    <source>
        <dbReference type="ARBA" id="ARBA00023163"/>
    </source>
</evidence>
<dbReference type="GO" id="GO:0003700">
    <property type="term" value="F:DNA-binding transcription factor activity"/>
    <property type="evidence" value="ECO:0007669"/>
    <property type="project" value="InterPro"/>
</dbReference>
<dbReference type="Pfam" id="PF02805">
    <property type="entry name" value="Ada_Zn_binding"/>
    <property type="match status" value="1"/>
</dbReference>
<evidence type="ECO:0000313" key="9">
    <source>
        <dbReference type="Proteomes" id="UP001172673"/>
    </source>
</evidence>
<feature type="domain" description="HTH araC/xylS-type" evidence="7">
    <location>
        <begin position="90"/>
        <end position="137"/>
    </location>
</feature>
<organism evidence="8 9">
    <name type="scientific">Cladophialophora chaetospira</name>
    <dbReference type="NCBI Taxonomy" id="386627"/>
    <lineage>
        <taxon>Eukaryota</taxon>
        <taxon>Fungi</taxon>
        <taxon>Dikarya</taxon>
        <taxon>Ascomycota</taxon>
        <taxon>Pezizomycotina</taxon>
        <taxon>Eurotiomycetes</taxon>
        <taxon>Chaetothyriomycetidae</taxon>
        <taxon>Chaetothyriales</taxon>
        <taxon>Herpotrichiellaceae</taxon>
        <taxon>Cladophialophora</taxon>
    </lineage>
</organism>
<feature type="region of interest" description="Disordered" evidence="6">
    <location>
        <begin position="162"/>
        <end position="184"/>
    </location>
</feature>
<evidence type="ECO:0000259" key="7">
    <source>
        <dbReference type="PROSITE" id="PS01124"/>
    </source>
</evidence>
<dbReference type="InterPro" id="IPR035451">
    <property type="entry name" value="Ada-like_dom_sf"/>
</dbReference>
<dbReference type="InterPro" id="IPR009057">
    <property type="entry name" value="Homeodomain-like_sf"/>
</dbReference>
<dbReference type="GO" id="GO:0008270">
    <property type="term" value="F:zinc ion binding"/>
    <property type="evidence" value="ECO:0007669"/>
    <property type="project" value="InterPro"/>
</dbReference>
<dbReference type="PROSITE" id="PS01124">
    <property type="entry name" value="HTH_ARAC_FAMILY_2"/>
    <property type="match status" value="1"/>
</dbReference>
<dbReference type="GO" id="GO:0008168">
    <property type="term" value="F:methyltransferase activity"/>
    <property type="evidence" value="ECO:0007669"/>
    <property type="project" value="UniProtKB-KW"/>
</dbReference>
<evidence type="ECO:0000256" key="2">
    <source>
        <dbReference type="ARBA" id="ARBA00022603"/>
    </source>
</evidence>
<sequence>MTTPAFSTAQARWSAIVARNPEAREAFVYAVKTTGIYCRPDCKARLARQANIVFYDNGPQAEEAGYRPCKRCRPELLETQQEDPLYAKISHAVRLVEESASRGEKISLADLSSQVGLSKWHLQRVFSRLVGLSPNQLSTSIINTIESESRGSPQAIAVQSDNDVPASTPVGQSGPQPDASWDAQEFENIDWNWEESETAGVDDVLKDLFPELYSETSE</sequence>
<keyword evidence="2" id="KW-0489">Methyltransferase</keyword>
<dbReference type="SUPFAM" id="SSF46689">
    <property type="entry name" value="Homeodomain-like"/>
    <property type="match status" value="1"/>
</dbReference>
<reference evidence="8" key="1">
    <citation type="submission" date="2022-10" db="EMBL/GenBank/DDBJ databases">
        <title>Culturing micro-colonial fungi from biological soil crusts in the Mojave desert and describing Neophaeococcomyces mojavensis, and introducing the new genera and species Taxawa tesnikishii.</title>
        <authorList>
            <person name="Kurbessoian T."/>
            <person name="Stajich J.E."/>
        </authorList>
    </citation>
    <scope>NUCLEOTIDE SEQUENCE</scope>
    <source>
        <strain evidence="8">TK_41</strain>
    </source>
</reference>
<dbReference type="SUPFAM" id="SSF57884">
    <property type="entry name" value="Ada DNA repair protein, N-terminal domain (N-Ada 10)"/>
    <property type="match status" value="1"/>
</dbReference>
<evidence type="ECO:0000256" key="1">
    <source>
        <dbReference type="ARBA" id="ARBA00001947"/>
    </source>
</evidence>
<dbReference type="Proteomes" id="UP001172673">
    <property type="component" value="Unassembled WGS sequence"/>
</dbReference>
<dbReference type="InterPro" id="IPR018060">
    <property type="entry name" value="HTH_AraC"/>
</dbReference>
<dbReference type="AlphaFoldDB" id="A0AA38XDH1"/>
<gene>
    <name evidence="8" type="ORF">H2200_004260</name>
</gene>
<comment type="caution">
    <text evidence="8">The sequence shown here is derived from an EMBL/GenBank/DDBJ whole genome shotgun (WGS) entry which is preliminary data.</text>
</comment>
<dbReference type="Gene3D" id="3.40.10.10">
    <property type="entry name" value="DNA Methylphosphotriester Repair Domain"/>
    <property type="match status" value="1"/>
</dbReference>
<dbReference type="Gene3D" id="1.10.10.60">
    <property type="entry name" value="Homeodomain-like"/>
    <property type="match status" value="1"/>
</dbReference>
<dbReference type="GO" id="GO:0043565">
    <property type="term" value="F:sequence-specific DNA binding"/>
    <property type="evidence" value="ECO:0007669"/>
    <property type="project" value="InterPro"/>
</dbReference>
<dbReference type="GO" id="GO:0032259">
    <property type="term" value="P:methylation"/>
    <property type="evidence" value="ECO:0007669"/>
    <property type="project" value="UniProtKB-KW"/>
</dbReference>
<evidence type="ECO:0000256" key="4">
    <source>
        <dbReference type="ARBA" id="ARBA00023159"/>
    </source>
</evidence>
<dbReference type="InterPro" id="IPR004026">
    <property type="entry name" value="Ada_DNA_repair_Zn-bd"/>
</dbReference>
<dbReference type="EMBL" id="JAPDRK010000006">
    <property type="protein sequence ID" value="KAJ9611077.1"/>
    <property type="molecule type" value="Genomic_DNA"/>
</dbReference>
<keyword evidence="5" id="KW-0804">Transcription</keyword>
<keyword evidence="9" id="KW-1185">Reference proteome</keyword>
<name>A0AA38XDH1_9EURO</name>
<accession>A0AA38XDH1</accession>
<evidence type="ECO:0000256" key="3">
    <source>
        <dbReference type="ARBA" id="ARBA00023015"/>
    </source>
</evidence>
<keyword evidence="2" id="KW-0808">Transferase</keyword>
<protein>
    <recommendedName>
        <fullName evidence="7">HTH araC/xylS-type domain-containing protein</fullName>
    </recommendedName>
</protein>
<dbReference type="GO" id="GO:0006281">
    <property type="term" value="P:DNA repair"/>
    <property type="evidence" value="ECO:0007669"/>
    <property type="project" value="InterPro"/>
</dbReference>
<keyword evidence="3" id="KW-0805">Transcription regulation</keyword>
<evidence type="ECO:0000313" key="8">
    <source>
        <dbReference type="EMBL" id="KAJ9611077.1"/>
    </source>
</evidence>
<proteinExistence type="predicted"/>
<keyword evidence="4" id="KW-0010">Activator</keyword>
<evidence type="ECO:0000256" key="6">
    <source>
        <dbReference type="SAM" id="MobiDB-lite"/>
    </source>
</evidence>
<comment type="cofactor">
    <cofactor evidence="1">
        <name>Zn(2+)</name>
        <dbReference type="ChEBI" id="CHEBI:29105"/>
    </cofactor>
</comment>